<name>Q06HM6_SOLLC</name>
<dbReference type="PROSITE" id="PS50157">
    <property type="entry name" value="ZINC_FINGER_C2H2_2"/>
    <property type="match status" value="1"/>
</dbReference>
<proteinExistence type="evidence at transcript level"/>
<sequence length="92" mass="10610">MGEVGEEKREVVFRDIRRYYCEFCGLCRSKKSLISSHIQSHHQDVIESLKDDATENAKGSKMNICEECGATFQKPAHLKQHLQSHSLEIEIF</sequence>
<dbReference type="AlphaFoldDB" id="Q06HM6"/>
<dbReference type="Gene3D" id="3.30.160.60">
    <property type="entry name" value="Classic Zinc Finger"/>
    <property type="match status" value="1"/>
</dbReference>
<feature type="domain" description="C2H2-type" evidence="2">
    <location>
        <begin position="63"/>
        <end position="90"/>
    </location>
</feature>
<dbReference type="EMBL" id="DQ882180">
    <property type="protein sequence ID" value="ABI85394.1"/>
    <property type="molecule type" value="mRNA"/>
</dbReference>
<protein>
    <submittedName>
        <fullName evidence="3">Transcription factor IIIA</fullName>
    </submittedName>
</protein>
<dbReference type="SMART" id="SM00355">
    <property type="entry name" value="ZnF_C2H2"/>
    <property type="match status" value="2"/>
</dbReference>
<evidence type="ECO:0000256" key="1">
    <source>
        <dbReference type="PROSITE-ProRule" id="PRU00042"/>
    </source>
</evidence>
<keyword evidence="1" id="KW-0863">Zinc-finger</keyword>
<accession>Q06HM6</accession>
<keyword evidence="1" id="KW-0479">Metal-binding</keyword>
<dbReference type="Pfam" id="PF12874">
    <property type="entry name" value="zf-met"/>
    <property type="match status" value="1"/>
</dbReference>
<dbReference type="EMBL" id="DQ882178">
    <property type="protein sequence ID" value="ABI85392.1"/>
    <property type="molecule type" value="Genomic_DNA"/>
</dbReference>
<evidence type="ECO:0000313" key="3">
    <source>
        <dbReference type="EMBL" id="ABI85394.1"/>
    </source>
</evidence>
<dbReference type="ExpressionAtlas" id="Q06HM6">
    <property type="expression patterns" value="baseline"/>
</dbReference>
<dbReference type="InterPro" id="IPR036236">
    <property type="entry name" value="Znf_C2H2_sf"/>
</dbReference>
<organism evidence="3">
    <name type="scientific">Solanum lycopersicum</name>
    <name type="common">Tomato</name>
    <name type="synonym">Lycopersicon esculentum</name>
    <dbReference type="NCBI Taxonomy" id="4081"/>
    <lineage>
        <taxon>Eukaryota</taxon>
        <taxon>Viridiplantae</taxon>
        <taxon>Streptophyta</taxon>
        <taxon>Embryophyta</taxon>
        <taxon>Tracheophyta</taxon>
        <taxon>Spermatophyta</taxon>
        <taxon>Magnoliopsida</taxon>
        <taxon>eudicotyledons</taxon>
        <taxon>Gunneridae</taxon>
        <taxon>Pentapetalae</taxon>
        <taxon>asterids</taxon>
        <taxon>lamiids</taxon>
        <taxon>Solanales</taxon>
        <taxon>Solanaceae</taxon>
        <taxon>Solanoideae</taxon>
        <taxon>Solaneae</taxon>
        <taxon>Solanum</taxon>
        <taxon>Solanum subgen. Lycopersicon</taxon>
    </lineage>
</organism>
<evidence type="ECO:0000259" key="2">
    <source>
        <dbReference type="PROSITE" id="PS50157"/>
    </source>
</evidence>
<keyword evidence="1" id="KW-0862">Zinc</keyword>
<reference evidence="3" key="1">
    <citation type="journal article" date="2009" name="Genome Res.">
        <title>Alternative splicing of anciently exonized 5S rRNA regulates plant transcription factor TFIIIA.</title>
        <authorList>
            <person name="Fu Y."/>
            <person name="Bannach O."/>
            <person name="Chen H."/>
            <person name="Teune J.H."/>
            <person name="Schmitz A."/>
            <person name="Steger G."/>
            <person name="Xiong L."/>
            <person name="Barbazuk B."/>
        </authorList>
    </citation>
    <scope>NUCLEOTIDE SEQUENCE</scope>
    <source>
        <tissue evidence="3">Leaf</tissue>
    </source>
</reference>
<dbReference type="SMR" id="Q06HM6"/>
<dbReference type="InterPro" id="IPR013087">
    <property type="entry name" value="Znf_C2H2_type"/>
</dbReference>
<dbReference type="PROSITE" id="PS00028">
    <property type="entry name" value="ZINC_FINGER_C2H2_1"/>
    <property type="match status" value="1"/>
</dbReference>
<dbReference type="GO" id="GO:0008270">
    <property type="term" value="F:zinc ion binding"/>
    <property type="evidence" value="ECO:0007669"/>
    <property type="project" value="UniProtKB-KW"/>
</dbReference>
<dbReference type="SUPFAM" id="SSF57667">
    <property type="entry name" value="beta-beta-alpha zinc fingers"/>
    <property type="match status" value="1"/>
</dbReference>